<gene>
    <name evidence="4" type="ORF">HQN59_18995</name>
</gene>
<reference evidence="4 5" key="1">
    <citation type="submission" date="2020-06" db="EMBL/GenBank/DDBJ databases">
        <title>Schlegella sp. ID0723 isolated from air conditioner.</title>
        <authorList>
            <person name="Kim D.Y."/>
            <person name="Kim D.-U."/>
        </authorList>
    </citation>
    <scope>NUCLEOTIDE SEQUENCE [LARGE SCALE GENOMIC DNA]</scope>
    <source>
        <strain evidence="4 5">ID0723</strain>
    </source>
</reference>
<evidence type="ECO:0000256" key="1">
    <source>
        <dbReference type="ARBA" id="ARBA00022737"/>
    </source>
</evidence>
<dbReference type="GO" id="GO:0046813">
    <property type="term" value="P:receptor-mediated virion attachment to host cell"/>
    <property type="evidence" value="ECO:0007669"/>
    <property type="project" value="TreeGrafter"/>
</dbReference>
<evidence type="ECO:0000313" key="4">
    <source>
        <dbReference type="EMBL" id="NUZ07856.1"/>
    </source>
</evidence>
<dbReference type="InterPro" id="IPR019734">
    <property type="entry name" value="TPR_rpt"/>
</dbReference>
<keyword evidence="2 3" id="KW-0802">TPR repeat</keyword>
<dbReference type="PROSITE" id="PS50005">
    <property type="entry name" value="TPR"/>
    <property type="match status" value="2"/>
</dbReference>
<evidence type="ECO:0000256" key="3">
    <source>
        <dbReference type="PROSITE-ProRule" id="PRU00339"/>
    </source>
</evidence>
<dbReference type="GO" id="GO:0009279">
    <property type="term" value="C:cell outer membrane"/>
    <property type="evidence" value="ECO:0007669"/>
    <property type="project" value="TreeGrafter"/>
</dbReference>
<organism evidence="4 5">
    <name type="scientific">Piscinibacter koreensis</name>
    <dbReference type="NCBI Taxonomy" id="2742824"/>
    <lineage>
        <taxon>Bacteria</taxon>
        <taxon>Pseudomonadati</taxon>
        <taxon>Pseudomonadota</taxon>
        <taxon>Betaproteobacteria</taxon>
        <taxon>Burkholderiales</taxon>
        <taxon>Sphaerotilaceae</taxon>
        <taxon>Piscinibacter</taxon>
    </lineage>
</organism>
<dbReference type="SMART" id="SM00028">
    <property type="entry name" value="TPR"/>
    <property type="match status" value="3"/>
</dbReference>
<keyword evidence="5" id="KW-1185">Reference proteome</keyword>
<dbReference type="AlphaFoldDB" id="A0A7Y6NRA5"/>
<dbReference type="Pfam" id="PF13432">
    <property type="entry name" value="TPR_16"/>
    <property type="match status" value="1"/>
</dbReference>
<dbReference type="Pfam" id="PF13174">
    <property type="entry name" value="TPR_6"/>
    <property type="match status" value="1"/>
</dbReference>
<name>A0A7Y6NRA5_9BURK</name>
<accession>A0A7Y6NRA5</accession>
<dbReference type="PANTHER" id="PTHR44858">
    <property type="entry name" value="TETRATRICOPEPTIDE REPEAT PROTEIN 6"/>
    <property type="match status" value="1"/>
</dbReference>
<proteinExistence type="predicted"/>
<keyword evidence="1" id="KW-0677">Repeat</keyword>
<dbReference type="InterPro" id="IPR050498">
    <property type="entry name" value="Ycf3"/>
</dbReference>
<dbReference type="EMBL" id="JABWMJ010000009">
    <property type="protein sequence ID" value="NUZ07856.1"/>
    <property type="molecule type" value="Genomic_DNA"/>
</dbReference>
<dbReference type="SUPFAM" id="SSF48452">
    <property type="entry name" value="TPR-like"/>
    <property type="match status" value="1"/>
</dbReference>
<sequence>MLGISRAVVTSLVRAGFVTPTRGARNEYRFGFRDVVLLRTAYGLQAANMSHRRIVRALERLRATLPESLPLSGLRVTAVGNDIAVRDGAHQVAAESGQLLLDFEVAPVHGAVTFLQPAAPRASSPEADELGDDAGAWFARAEAAEASDPAAAEAAYRRAIELAPCYADAYLNLGALLHDQGRFAAATRLYDDAIVRCPDAALLHFNRALALEDEGRVDEAIASYERAVALAPDLADAHFNAARLYERSGDTQKALRHFNAYRRLQR</sequence>
<feature type="repeat" description="TPR" evidence="3">
    <location>
        <begin position="201"/>
        <end position="234"/>
    </location>
</feature>
<dbReference type="Gene3D" id="1.25.40.10">
    <property type="entry name" value="Tetratricopeptide repeat domain"/>
    <property type="match status" value="2"/>
</dbReference>
<evidence type="ECO:0000313" key="5">
    <source>
        <dbReference type="Proteomes" id="UP000529637"/>
    </source>
</evidence>
<dbReference type="InterPro" id="IPR011990">
    <property type="entry name" value="TPR-like_helical_dom_sf"/>
</dbReference>
<protein>
    <submittedName>
        <fullName evidence="4">Tetratricopeptide repeat protein</fullName>
    </submittedName>
</protein>
<dbReference type="PANTHER" id="PTHR44858:SF1">
    <property type="entry name" value="UDP-N-ACETYLGLUCOSAMINE--PEPTIDE N-ACETYLGLUCOSAMINYLTRANSFERASE SPINDLY-RELATED"/>
    <property type="match status" value="1"/>
</dbReference>
<evidence type="ECO:0000256" key="2">
    <source>
        <dbReference type="ARBA" id="ARBA00022803"/>
    </source>
</evidence>
<dbReference type="Proteomes" id="UP000529637">
    <property type="component" value="Unassembled WGS sequence"/>
</dbReference>
<feature type="repeat" description="TPR" evidence="3">
    <location>
        <begin position="167"/>
        <end position="200"/>
    </location>
</feature>
<comment type="caution">
    <text evidence="4">The sequence shown here is derived from an EMBL/GenBank/DDBJ whole genome shotgun (WGS) entry which is preliminary data.</text>
</comment>